<dbReference type="GO" id="GO:0004725">
    <property type="term" value="F:protein tyrosine phosphatase activity"/>
    <property type="evidence" value="ECO:0007669"/>
    <property type="project" value="UniProtKB-EC"/>
</dbReference>
<keyword evidence="8" id="KW-1185">Reference proteome</keyword>
<dbReference type="STRING" id="1075417.SAMN05421823_10383"/>
<evidence type="ECO:0000313" key="7">
    <source>
        <dbReference type="EMBL" id="SDK61831.1"/>
    </source>
</evidence>
<dbReference type="PANTHER" id="PTHR11717:SF7">
    <property type="entry name" value="LOW MOLECULAR WEIGHT PHOSPHOTYROSINE PROTEIN PHOSPHATASE"/>
    <property type="match status" value="1"/>
</dbReference>
<evidence type="ECO:0000313" key="8">
    <source>
        <dbReference type="Proteomes" id="UP000198510"/>
    </source>
</evidence>
<keyword evidence="4" id="KW-0904">Protein phosphatase</keyword>
<evidence type="ECO:0000256" key="1">
    <source>
        <dbReference type="ARBA" id="ARBA00011063"/>
    </source>
</evidence>
<evidence type="ECO:0000259" key="6">
    <source>
        <dbReference type="SMART" id="SM00226"/>
    </source>
</evidence>
<gene>
    <name evidence="7" type="ORF">SAMN05421823_10383</name>
</gene>
<accession>A0A1G9DD60</accession>
<dbReference type="Pfam" id="PF01451">
    <property type="entry name" value="LMWPc"/>
    <property type="match status" value="1"/>
</dbReference>
<dbReference type="AlphaFoldDB" id="A0A1G9DD60"/>
<dbReference type="CDD" id="cd16343">
    <property type="entry name" value="LMWPTP"/>
    <property type="match status" value="1"/>
</dbReference>
<dbReference type="PRINTS" id="PR00719">
    <property type="entry name" value="LMWPTPASE"/>
</dbReference>
<proteinExistence type="inferred from homology"/>
<dbReference type="InterPro" id="IPR017867">
    <property type="entry name" value="Tyr_phospatase_low_mol_wt"/>
</dbReference>
<evidence type="ECO:0000256" key="5">
    <source>
        <dbReference type="PIRSR" id="PIRSR617867-1"/>
    </source>
</evidence>
<dbReference type="InterPro" id="IPR036196">
    <property type="entry name" value="Ptyr_pPase_sf"/>
</dbReference>
<feature type="domain" description="Phosphotyrosine protein phosphatase I" evidence="6">
    <location>
        <begin position="1"/>
        <end position="135"/>
    </location>
</feature>
<dbReference type="InterPro" id="IPR050438">
    <property type="entry name" value="LMW_PTPase"/>
</dbReference>
<evidence type="ECO:0000256" key="4">
    <source>
        <dbReference type="ARBA" id="ARBA00022912"/>
    </source>
</evidence>
<dbReference type="EC" id="3.1.3.48" evidence="2"/>
<organism evidence="7 8">
    <name type="scientific">Catalinimonas alkaloidigena</name>
    <dbReference type="NCBI Taxonomy" id="1075417"/>
    <lineage>
        <taxon>Bacteria</taxon>
        <taxon>Pseudomonadati</taxon>
        <taxon>Bacteroidota</taxon>
        <taxon>Cytophagia</taxon>
        <taxon>Cytophagales</taxon>
        <taxon>Catalimonadaceae</taxon>
        <taxon>Catalinimonas</taxon>
    </lineage>
</organism>
<dbReference type="InterPro" id="IPR023485">
    <property type="entry name" value="Ptyr_pPase"/>
</dbReference>
<dbReference type="Gene3D" id="3.40.50.2300">
    <property type="match status" value="1"/>
</dbReference>
<dbReference type="EMBL" id="FNFO01000003">
    <property type="protein sequence ID" value="SDK61831.1"/>
    <property type="molecule type" value="Genomic_DNA"/>
</dbReference>
<reference evidence="7 8" key="1">
    <citation type="submission" date="2016-10" db="EMBL/GenBank/DDBJ databases">
        <authorList>
            <person name="de Groot N.N."/>
        </authorList>
    </citation>
    <scope>NUCLEOTIDE SEQUENCE [LARGE SCALE GENOMIC DNA]</scope>
    <source>
        <strain evidence="7 8">DSM 25186</strain>
    </source>
</reference>
<dbReference type="PANTHER" id="PTHR11717">
    <property type="entry name" value="LOW MOLECULAR WEIGHT PROTEIN TYROSINE PHOSPHATASE"/>
    <property type="match status" value="1"/>
</dbReference>
<dbReference type="SMART" id="SM00226">
    <property type="entry name" value="LMWPc"/>
    <property type="match status" value="1"/>
</dbReference>
<evidence type="ECO:0000256" key="3">
    <source>
        <dbReference type="ARBA" id="ARBA00022801"/>
    </source>
</evidence>
<feature type="active site" description="Proton donor" evidence="5">
    <location>
        <position position="109"/>
    </location>
</feature>
<keyword evidence="3" id="KW-0378">Hydrolase</keyword>
<dbReference type="Proteomes" id="UP000198510">
    <property type="component" value="Unassembled WGS sequence"/>
</dbReference>
<evidence type="ECO:0000256" key="2">
    <source>
        <dbReference type="ARBA" id="ARBA00013064"/>
    </source>
</evidence>
<protein>
    <recommendedName>
        <fullName evidence="2">protein-tyrosine-phosphatase</fullName>
        <ecNumber evidence="2">3.1.3.48</ecNumber>
    </recommendedName>
</protein>
<dbReference type="SUPFAM" id="SSF52788">
    <property type="entry name" value="Phosphotyrosine protein phosphatases I"/>
    <property type="match status" value="1"/>
</dbReference>
<name>A0A1G9DD60_9BACT</name>
<sequence>MAEGIFRHLVEQAQVSEQITIDSSGTSRYHIGELADERMRATAAKRGLNLTHRARQILTEDLEIFDLIVAMDRANLTEIRKLPSAEKYQDKLVLMRDFDPQPEDGQVPDPYFGGQDGFENVARMLERSGQRLLAFLMEKYALRPNGKV</sequence>
<comment type="similarity">
    <text evidence="1">Belongs to the low molecular weight phosphotyrosine protein phosphatase family.</text>
</comment>